<comment type="caution">
    <text evidence="3">The sequence shown here is derived from an EMBL/GenBank/DDBJ whole genome shotgun (WGS) entry which is preliminary data.</text>
</comment>
<protein>
    <recommendedName>
        <fullName evidence="4">Glycosyltransferase 2-like domain-containing protein</fullName>
    </recommendedName>
</protein>
<evidence type="ECO:0000256" key="2">
    <source>
        <dbReference type="SAM" id="Phobius"/>
    </source>
</evidence>
<keyword evidence="2" id="KW-0812">Transmembrane</keyword>
<evidence type="ECO:0008006" key="4">
    <source>
        <dbReference type="Google" id="ProtNLM"/>
    </source>
</evidence>
<proteinExistence type="predicted"/>
<gene>
    <name evidence="3" type="ORF">SDC9_69992</name>
</gene>
<reference evidence="3" key="1">
    <citation type="submission" date="2019-08" db="EMBL/GenBank/DDBJ databases">
        <authorList>
            <person name="Kucharzyk K."/>
            <person name="Murdoch R.W."/>
            <person name="Higgins S."/>
            <person name="Loffler F."/>
        </authorList>
    </citation>
    <scope>NUCLEOTIDE SEQUENCE</scope>
</reference>
<keyword evidence="2" id="KW-0472">Membrane</keyword>
<feature type="transmembrane region" description="Helical" evidence="2">
    <location>
        <begin position="55"/>
        <end position="72"/>
    </location>
</feature>
<name>A0A644Y6F2_9ZZZZ</name>
<sequence length="127" mass="14161">MNPVYWAMTAIWFLAKPAFIQQLFPGVIFYMGALCLYVGTFVFTYVNVAGAMRRGYYGMVSTALLSPIYWAMSSIASWKGFVQLIVKPHFWEKTRHGLYQRSADDVDPGANEFGPSEGTEPGKGGSK</sequence>
<organism evidence="3">
    <name type="scientific">bioreactor metagenome</name>
    <dbReference type="NCBI Taxonomy" id="1076179"/>
    <lineage>
        <taxon>unclassified sequences</taxon>
        <taxon>metagenomes</taxon>
        <taxon>ecological metagenomes</taxon>
    </lineage>
</organism>
<dbReference type="AlphaFoldDB" id="A0A644Y6F2"/>
<feature type="transmembrane region" description="Helical" evidence="2">
    <location>
        <begin position="27"/>
        <end position="48"/>
    </location>
</feature>
<accession>A0A644Y6F2</accession>
<evidence type="ECO:0000256" key="1">
    <source>
        <dbReference type="SAM" id="MobiDB-lite"/>
    </source>
</evidence>
<evidence type="ECO:0000313" key="3">
    <source>
        <dbReference type="EMBL" id="MPM23518.1"/>
    </source>
</evidence>
<dbReference type="EMBL" id="VSSQ01004050">
    <property type="protein sequence ID" value="MPM23518.1"/>
    <property type="molecule type" value="Genomic_DNA"/>
</dbReference>
<keyword evidence="2" id="KW-1133">Transmembrane helix</keyword>
<feature type="region of interest" description="Disordered" evidence="1">
    <location>
        <begin position="102"/>
        <end position="127"/>
    </location>
</feature>